<name>A0A0H1BPF5_9EURO</name>
<dbReference type="EMBL" id="LDEV01000582">
    <property type="protein sequence ID" value="KLJ12983.1"/>
    <property type="molecule type" value="Genomic_DNA"/>
</dbReference>
<sequence length="66" mass="7215">MQILGFRIPSRPYDSIYLHILSSAWRRASPNESTKSQPGLSGKPASKPTGASAQRQWSSNPSQSIT</sequence>
<reference evidence="3" key="1">
    <citation type="journal article" date="2015" name="PLoS Genet.">
        <title>The dynamic genome and transcriptome of the human fungal pathogen Blastomyces and close relative Emmonsia.</title>
        <authorList>
            <person name="Munoz J.F."/>
            <person name="Gauthier G.M."/>
            <person name="Desjardins C.A."/>
            <person name="Gallo J.E."/>
            <person name="Holder J."/>
            <person name="Sullivan T.D."/>
            <person name="Marty A.J."/>
            <person name="Carmen J.C."/>
            <person name="Chen Z."/>
            <person name="Ding L."/>
            <person name="Gujja S."/>
            <person name="Magrini V."/>
            <person name="Misas E."/>
            <person name="Mitreva M."/>
            <person name="Priest M."/>
            <person name="Saif S."/>
            <person name="Whiston E.A."/>
            <person name="Young S."/>
            <person name="Zeng Q."/>
            <person name="Goldman W.E."/>
            <person name="Mardis E.R."/>
            <person name="Taylor J.W."/>
            <person name="McEwen J.G."/>
            <person name="Clay O.K."/>
            <person name="Klein B.S."/>
            <person name="Cuomo C.A."/>
        </authorList>
    </citation>
    <scope>NUCLEOTIDE SEQUENCE [LARGE SCALE GENOMIC DNA]</scope>
    <source>
        <strain evidence="3">UAMH 139</strain>
    </source>
</reference>
<accession>A0A0H1BPF5</accession>
<keyword evidence="3" id="KW-1185">Reference proteome</keyword>
<evidence type="ECO:0000256" key="1">
    <source>
        <dbReference type="SAM" id="MobiDB-lite"/>
    </source>
</evidence>
<dbReference type="Proteomes" id="UP000053573">
    <property type="component" value="Unassembled WGS sequence"/>
</dbReference>
<organism evidence="2 3">
    <name type="scientific">Blastomyces silverae</name>
    <dbReference type="NCBI Taxonomy" id="2060906"/>
    <lineage>
        <taxon>Eukaryota</taxon>
        <taxon>Fungi</taxon>
        <taxon>Dikarya</taxon>
        <taxon>Ascomycota</taxon>
        <taxon>Pezizomycotina</taxon>
        <taxon>Eurotiomycetes</taxon>
        <taxon>Eurotiomycetidae</taxon>
        <taxon>Onygenales</taxon>
        <taxon>Ajellomycetaceae</taxon>
        <taxon>Blastomyces</taxon>
    </lineage>
</organism>
<feature type="region of interest" description="Disordered" evidence="1">
    <location>
        <begin position="27"/>
        <end position="66"/>
    </location>
</feature>
<feature type="compositionally biased region" description="Polar residues" evidence="1">
    <location>
        <begin position="30"/>
        <end position="39"/>
    </location>
</feature>
<evidence type="ECO:0000313" key="3">
    <source>
        <dbReference type="Proteomes" id="UP000053573"/>
    </source>
</evidence>
<gene>
    <name evidence="2" type="ORF">EMPG_12053</name>
</gene>
<proteinExistence type="predicted"/>
<protein>
    <submittedName>
        <fullName evidence="2">Uncharacterized protein</fullName>
    </submittedName>
</protein>
<evidence type="ECO:0000313" key="2">
    <source>
        <dbReference type="EMBL" id="KLJ12983.1"/>
    </source>
</evidence>
<comment type="caution">
    <text evidence="2">The sequence shown here is derived from an EMBL/GenBank/DDBJ whole genome shotgun (WGS) entry which is preliminary data.</text>
</comment>
<feature type="compositionally biased region" description="Polar residues" evidence="1">
    <location>
        <begin position="49"/>
        <end position="66"/>
    </location>
</feature>
<dbReference type="AlphaFoldDB" id="A0A0H1BPF5"/>